<keyword evidence="9 11" id="KW-0472">Membrane</keyword>
<dbReference type="SUPFAM" id="SSF56935">
    <property type="entry name" value="Porins"/>
    <property type="match status" value="1"/>
</dbReference>
<dbReference type="Pfam" id="PF00593">
    <property type="entry name" value="TonB_dep_Rec_b-barrel"/>
    <property type="match status" value="1"/>
</dbReference>
<keyword evidence="6" id="KW-0408">Iron</keyword>
<evidence type="ECO:0000256" key="6">
    <source>
        <dbReference type="ARBA" id="ARBA00023004"/>
    </source>
</evidence>
<keyword evidence="13" id="KW-0732">Signal</keyword>
<keyword evidence="7" id="KW-0406">Ion transport</keyword>
<evidence type="ECO:0000256" key="12">
    <source>
        <dbReference type="RuleBase" id="RU003357"/>
    </source>
</evidence>
<evidence type="ECO:0000256" key="13">
    <source>
        <dbReference type="SAM" id="SignalP"/>
    </source>
</evidence>
<protein>
    <recommendedName>
        <fullName evidence="18">TonB-dependent receptor</fullName>
    </recommendedName>
</protein>
<evidence type="ECO:0000313" key="17">
    <source>
        <dbReference type="Proteomes" id="UP000288361"/>
    </source>
</evidence>
<evidence type="ECO:0000256" key="5">
    <source>
        <dbReference type="ARBA" id="ARBA00022692"/>
    </source>
</evidence>
<keyword evidence="8 12" id="KW-0798">TonB box</keyword>
<dbReference type="InterPro" id="IPR012910">
    <property type="entry name" value="Plug_dom"/>
</dbReference>
<evidence type="ECO:0000256" key="11">
    <source>
        <dbReference type="PROSITE-ProRule" id="PRU01360"/>
    </source>
</evidence>
<feature type="chain" id="PRO_5019348441" description="TonB-dependent receptor" evidence="13">
    <location>
        <begin position="28"/>
        <end position="725"/>
    </location>
</feature>
<evidence type="ECO:0000256" key="4">
    <source>
        <dbReference type="ARBA" id="ARBA00022496"/>
    </source>
</evidence>
<dbReference type="GO" id="GO:0009279">
    <property type="term" value="C:cell outer membrane"/>
    <property type="evidence" value="ECO:0007669"/>
    <property type="project" value="UniProtKB-SubCell"/>
</dbReference>
<dbReference type="EMBL" id="PIQA01000007">
    <property type="protein sequence ID" value="RUO64107.1"/>
    <property type="molecule type" value="Genomic_DNA"/>
</dbReference>
<accession>A0A432YR36</accession>
<name>A0A432YR36_9GAMM</name>
<feature type="signal peptide" evidence="13">
    <location>
        <begin position="1"/>
        <end position="27"/>
    </location>
</feature>
<dbReference type="AlphaFoldDB" id="A0A432YR36"/>
<keyword evidence="10 11" id="KW-0998">Cell outer membrane</keyword>
<dbReference type="PANTHER" id="PTHR32552:SF81">
    <property type="entry name" value="TONB-DEPENDENT OUTER MEMBRANE RECEPTOR"/>
    <property type="match status" value="1"/>
</dbReference>
<dbReference type="Proteomes" id="UP000288361">
    <property type="component" value="Unassembled WGS sequence"/>
</dbReference>
<reference evidence="16 17" key="1">
    <citation type="journal article" date="2011" name="Front. Microbiol.">
        <title>Genomic signatures of strain selection and enhancement in Bacillus atrophaeus var. globigii, a historical biowarfare simulant.</title>
        <authorList>
            <person name="Gibbons H.S."/>
            <person name="Broomall S.M."/>
            <person name="McNew L.A."/>
            <person name="Daligault H."/>
            <person name="Chapman C."/>
            <person name="Bruce D."/>
            <person name="Karavis M."/>
            <person name="Krepps M."/>
            <person name="McGregor P.A."/>
            <person name="Hong C."/>
            <person name="Park K.H."/>
            <person name="Akmal A."/>
            <person name="Feldman A."/>
            <person name="Lin J.S."/>
            <person name="Chang W.E."/>
            <person name="Higgs B.W."/>
            <person name="Demirev P."/>
            <person name="Lindquist J."/>
            <person name="Liem A."/>
            <person name="Fochler E."/>
            <person name="Read T.D."/>
            <person name="Tapia R."/>
            <person name="Johnson S."/>
            <person name="Bishop-Lilly K.A."/>
            <person name="Detter C."/>
            <person name="Han C."/>
            <person name="Sozhamannan S."/>
            <person name="Rosenzweig C.N."/>
            <person name="Skowronski E.W."/>
        </authorList>
    </citation>
    <scope>NUCLEOTIDE SEQUENCE [LARGE SCALE GENOMIC DNA]</scope>
    <source>
        <strain evidence="16 17">TPS4-2</strain>
    </source>
</reference>
<keyword evidence="5 11" id="KW-0812">Transmembrane</keyword>
<dbReference type="InterPro" id="IPR036942">
    <property type="entry name" value="Beta-barrel_TonB_sf"/>
</dbReference>
<keyword evidence="3 11" id="KW-1134">Transmembrane beta strand</keyword>
<gene>
    <name evidence="16" type="ORF">CWI73_09270</name>
</gene>
<dbReference type="PROSITE" id="PS52016">
    <property type="entry name" value="TONB_DEPENDENT_REC_3"/>
    <property type="match status" value="1"/>
</dbReference>
<dbReference type="RefSeq" id="WP_126752529.1">
    <property type="nucleotide sequence ID" value="NZ_JBHUMT010000015.1"/>
</dbReference>
<comment type="caution">
    <text evidence="16">The sequence shown here is derived from an EMBL/GenBank/DDBJ whole genome shotgun (WGS) entry which is preliminary data.</text>
</comment>
<dbReference type="CDD" id="cd01347">
    <property type="entry name" value="ligand_gated_channel"/>
    <property type="match status" value="1"/>
</dbReference>
<feature type="domain" description="TonB-dependent receptor-like beta-barrel" evidence="14">
    <location>
        <begin position="267"/>
        <end position="691"/>
    </location>
</feature>
<evidence type="ECO:0008006" key="18">
    <source>
        <dbReference type="Google" id="ProtNLM"/>
    </source>
</evidence>
<proteinExistence type="inferred from homology"/>
<evidence type="ECO:0000259" key="14">
    <source>
        <dbReference type="Pfam" id="PF00593"/>
    </source>
</evidence>
<evidence type="ECO:0000256" key="8">
    <source>
        <dbReference type="ARBA" id="ARBA00023077"/>
    </source>
</evidence>
<evidence type="ECO:0000313" key="16">
    <source>
        <dbReference type="EMBL" id="RUO64107.1"/>
    </source>
</evidence>
<dbReference type="InterPro" id="IPR039426">
    <property type="entry name" value="TonB-dep_rcpt-like"/>
</dbReference>
<dbReference type="Pfam" id="PF07715">
    <property type="entry name" value="Plug"/>
    <property type="match status" value="1"/>
</dbReference>
<sequence length="725" mass="80550">MKTLSQFKLSALALTISTLTIPSVTLAQDNQNETDAQDEQYETITVTSNRRTKSLNEVPMAVTALGSMTIERANVLDIEDVAGMTPGFSISTYNPVTPQPYIRGVGTNSSSVGDDASVGVFIDDVYAGRAGGFRSDMFDIQRVEVLRGPQGSLYGRNVAGGAISVITKDPTEFFEAKVKGTLGSYNLMELQGMVSGPVADDINGRFAGSIRQRDGWVDNVYTGNELRDQDNKSFRGKLDFDLSQSADLILIADYAKDTLEGPGARSVTHYDEVFGSKYPTQDEIDQVDLYKEGSTDREIFGLSANLTVDLDEHLFTSITAYREQDYYFFDDLTGRYLRDAGLSLMNDASETSKQITQEFRLQNLTNDPFEWTAGVYLFNEEIERLEAWDSTKMYELQGVDNMSSRGVWDAANETDSYAVFGEGNYRLNDNWGITLGGRYTYDKKDFAVVASGAPDLLGFLQENYQVAKEKSWNSFTPKLTVNYFSEQGDMVYLTLSEGYKAGGYNGIAATEQAAGVPFDQEKARNYELGFKARFFDKALSLNGAAYFLDYTDLQNFTTDIETGEVRTATGDAEVKGIELDANAFITDGLRMFATYAYTDSEFTSFESDASVVGNRLARTPEHSGSIGFNYQWLFDGGYTMDWRTDVTYQDDMFFSVANEETAKTDSYALVNSNLTWETMDGWEFSVYGKNLTDKEYIVHSFSLTGVGFAIQGEPRTFGISVAKSF</sequence>
<comment type="subcellular location">
    <subcellularLocation>
        <location evidence="1 11">Cell outer membrane</location>
        <topology evidence="1 11">Multi-pass membrane protein</topology>
    </subcellularLocation>
</comment>
<evidence type="ECO:0000256" key="3">
    <source>
        <dbReference type="ARBA" id="ARBA00022452"/>
    </source>
</evidence>
<evidence type="ECO:0000256" key="1">
    <source>
        <dbReference type="ARBA" id="ARBA00004571"/>
    </source>
</evidence>
<feature type="domain" description="TonB-dependent receptor plug" evidence="15">
    <location>
        <begin position="55"/>
        <end position="162"/>
    </location>
</feature>
<dbReference type="GO" id="GO:0006826">
    <property type="term" value="P:iron ion transport"/>
    <property type="evidence" value="ECO:0007669"/>
    <property type="project" value="UniProtKB-KW"/>
</dbReference>
<dbReference type="Gene3D" id="2.40.170.20">
    <property type="entry name" value="TonB-dependent receptor, beta-barrel domain"/>
    <property type="match status" value="1"/>
</dbReference>
<evidence type="ECO:0000256" key="2">
    <source>
        <dbReference type="ARBA" id="ARBA00022448"/>
    </source>
</evidence>
<evidence type="ECO:0000256" key="7">
    <source>
        <dbReference type="ARBA" id="ARBA00023065"/>
    </source>
</evidence>
<comment type="similarity">
    <text evidence="11 12">Belongs to the TonB-dependent receptor family.</text>
</comment>
<dbReference type="InterPro" id="IPR000531">
    <property type="entry name" value="Beta-barrel_TonB"/>
</dbReference>
<evidence type="ECO:0000259" key="15">
    <source>
        <dbReference type="Pfam" id="PF07715"/>
    </source>
</evidence>
<keyword evidence="4" id="KW-0410">Iron transport</keyword>
<dbReference type="PANTHER" id="PTHR32552">
    <property type="entry name" value="FERRICHROME IRON RECEPTOR-RELATED"/>
    <property type="match status" value="1"/>
</dbReference>
<keyword evidence="2 11" id="KW-0813">Transport</keyword>
<organism evidence="16 17">
    <name type="scientific">Idiomarina piscisalsi</name>
    <dbReference type="NCBI Taxonomy" id="1096243"/>
    <lineage>
        <taxon>Bacteria</taxon>
        <taxon>Pseudomonadati</taxon>
        <taxon>Pseudomonadota</taxon>
        <taxon>Gammaproteobacteria</taxon>
        <taxon>Alteromonadales</taxon>
        <taxon>Idiomarinaceae</taxon>
        <taxon>Idiomarina</taxon>
    </lineage>
</organism>
<evidence type="ECO:0000256" key="10">
    <source>
        <dbReference type="ARBA" id="ARBA00023237"/>
    </source>
</evidence>
<evidence type="ECO:0000256" key="9">
    <source>
        <dbReference type="ARBA" id="ARBA00023136"/>
    </source>
</evidence>